<dbReference type="RefSeq" id="WP_111061906.1">
    <property type="nucleotide sequence ID" value="NZ_JBHUCU010000002.1"/>
</dbReference>
<dbReference type="OrthoDB" id="1465441at2"/>
<reference evidence="1 2" key="1">
    <citation type="submission" date="2018-06" db="EMBL/GenBank/DDBJ databases">
        <title>The draft genome sequence of Crocinitomix sp. SM1701.</title>
        <authorList>
            <person name="Zhang X."/>
        </authorList>
    </citation>
    <scope>NUCLEOTIDE SEQUENCE [LARGE SCALE GENOMIC DNA]</scope>
    <source>
        <strain evidence="1 2">SM1701</strain>
    </source>
</reference>
<name>A0A2W1NEA6_9FLAO</name>
<dbReference type="EMBL" id="QKSB01000002">
    <property type="protein sequence ID" value="PZE17755.1"/>
    <property type="molecule type" value="Genomic_DNA"/>
</dbReference>
<keyword evidence="2" id="KW-1185">Reference proteome</keyword>
<evidence type="ECO:0000313" key="2">
    <source>
        <dbReference type="Proteomes" id="UP000249248"/>
    </source>
</evidence>
<comment type="caution">
    <text evidence="1">The sequence shown here is derived from an EMBL/GenBank/DDBJ whole genome shotgun (WGS) entry which is preliminary data.</text>
</comment>
<sequence length="1523" mass="173053">MKNLLIGFILLISFQGIGQNFSADPESFIKQVDKYLSAINRGKTKAFIEEFTPVWMNEFSPAYRSRVVSTSNLILEKRLSGYPDLYGYLFSAYSFVKNKQPAESFESWHATIDKLLQSKKVQSFKEFIETCAGLFDNGVIFSNTRHEWMVAGGTYQFDFIKNKPEIQFNDVKLKCLVINKNQSRKADKYSDSTVLYHTTGVYQPLIEKWEGRGGEINWAKTGLDPLKNKASITDYTMSLKATKISSDSAFVNTDFYDRPLWGSFTDMAKSDIKDGNYDYPQFISFSKKIVKKNILKDVDYVGGFALNGSNFIGIGLDNEPASLIFFKDNKTFVKATGMRFSINQKGVYVEDCRTTLYLNAADSIFHPGLILKYDIESIEMSRDKEGLAQAPFSNSFHQLDMYMDKLVWRKSDNNLTLEWNFGSNNKIAKFESKEYFNARLYSQIQGMNATHPLVAVYKYYYKYDKETYPISEAANFMGLSTNQIVPILLDLSNLGFITYNSLDKTITILPKTKKYIDARAGKTDYDDIVFISDFNQITKQPATNPDGTENKDAASFNERADRLNKRKFEKMNFGTINLVSLDLSLNELDPIKLSTAQSVVVFPKNGEILLQENRNFLFEGAISAGKAEVYLDNGAFNYSDFKINLSEVSAALFRVRPIFGGGTNFIPMTSHLSKFEGELLIDNADNKAGNNSKITNYPILSTKKNAYIYYNHPSIFKGTYDSASFYFKLDPFEFDSLDNFSEQNVAFDGEMRSSGIFPVFKEKIRIQEDYAFGFKTVAPAEGYRFYGNDAKYKNDIRLSNRGLRGSGEINFLTSNTKSEDFVFFADSTMGVSNFINTSQSKADGLDVPDVIASNALVTYIPKQKILKTESKDESMYLYNSEVVMAGRTILTPQGMTGLGATYFGKAEYKSKQFELKQTEINADTADFNLADIDTVMNKEIVSFETINVKGHVDFKERVGRFESNDGTSIVNFPENQYICYMDVFNWLMDDDQLDMEKKDLTIESDLDIAESNFFSVHPKQDSLNFRSPRANFDIKSKVLTCNKVDYIDVADARITPDNNIIIIYKKAVIDPMENAVIVANFITKYHQIINANVDIKARRKYKATGDYTFIDANKKEQLIHFDEISLDSAYQTTATGKIASETNFKLSDQFDFYGNVKLKASTKYLTFDGATRINHNCDQFAKNWMKFTAEIDPNNILIPVNEKMKDLEGNDIAVGLILRNTSDYDSLGVYPAFLSSLENKTDKVLFTSSGVLTYNDQAKEYRIASSEKLINRAEKGNYISLHTQSCSMKGDGIVDLNIDIPDVALYTVGNIEYIAATGITSMNLSGSIAHFYDKKAMEFMSNGILATEGLAGIDFNRTSLEQSIKELVDEKTAENFKSDYTIKGEIKKVPKEMEKPIYFTNLKLQWDNRNKAFLSKPISGIANLYEVPIMRDFTVKFAIAYSVKNADRGDKLMYMVDLPGNTYYYYNFERLKKDTKLQVFTTDKLLEAYLLALKEDKRKQKKLGYEFSNKTIYIAQFKSLFGE</sequence>
<evidence type="ECO:0000313" key="1">
    <source>
        <dbReference type="EMBL" id="PZE17755.1"/>
    </source>
</evidence>
<organism evidence="1 2">
    <name type="scientific">Putridiphycobacter roseus</name>
    <dbReference type="NCBI Taxonomy" id="2219161"/>
    <lineage>
        <taxon>Bacteria</taxon>
        <taxon>Pseudomonadati</taxon>
        <taxon>Bacteroidota</taxon>
        <taxon>Flavobacteriia</taxon>
        <taxon>Flavobacteriales</taxon>
        <taxon>Crocinitomicaceae</taxon>
        <taxon>Putridiphycobacter</taxon>
    </lineage>
</organism>
<dbReference type="Proteomes" id="UP000249248">
    <property type="component" value="Unassembled WGS sequence"/>
</dbReference>
<gene>
    <name evidence="1" type="ORF">DNU06_03820</name>
</gene>
<accession>A0A2W1NEA6</accession>
<proteinExistence type="predicted"/>
<protein>
    <submittedName>
        <fullName evidence="1">Uncharacterized protein</fullName>
    </submittedName>
</protein>